<feature type="non-terminal residue" evidence="2">
    <location>
        <position position="1"/>
    </location>
</feature>
<evidence type="ECO:0000256" key="1">
    <source>
        <dbReference type="SAM" id="Phobius"/>
    </source>
</evidence>
<evidence type="ECO:0000313" key="2">
    <source>
        <dbReference type="EMBL" id="JAB01426.1"/>
    </source>
</evidence>
<name>T1DSJ6_ANOAQ</name>
<proteinExistence type="evidence at transcript level"/>
<dbReference type="AlphaFoldDB" id="T1DSJ6"/>
<keyword evidence="1" id="KW-1133">Transmembrane helix</keyword>
<reference evidence="2" key="1">
    <citation type="submission" date="2013-07" db="EMBL/GenBank/DDBJ databases">
        <title>Transcriptome sequencing and developmental regulation of gene expression in Anopheles aquasalis.</title>
        <authorList>
            <consortium name="Brazilian Malaria Network (MCT/CNPq/MS/SCTIE/DECIT/PRONEX 555648/2009-5) and Research Network on Bioactive Molecules from Arthropod Vectors (NAP-MOBIARVE"/>
            <consortium name="University of Sao Paulo)"/>
            <person name="Marinotti O."/>
            <person name="Ribeiro J.M.C."/>
            <person name="Costa-da-Silva A.L."/>
            <person name="Silva M.C.P."/>
            <person name="Lopes A.R."/>
            <person name="Barros M.S."/>
            <person name="Sa-Nunes A."/>
            <person name="Konjin B.B."/>
            <person name="Carvalho E."/>
            <person name="Suesdek L."/>
            <person name="Silva-Neto M.A.C."/>
            <person name="Capurro M.L."/>
        </authorList>
    </citation>
    <scope>NUCLEOTIDE SEQUENCE</scope>
    <source>
        <tissue evidence="2">Whole body</tissue>
    </source>
</reference>
<feature type="transmembrane region" description="Helical" evidence="1">
    <location>
        <begin position="76"/>
        <end position="93"/>
    </location>
</feature>
<protein>
    <submittedName>
        <fullName evidence="2">Uncharacterized protein</fullName>
    </submittedName>
</protein>
<accession>T1DSJ6</accession>
<keyword evidence="1" id="KW-0812">Transmembrane</keyword>
<dbReference type="EMBL" id="GAMD01000165">
    <property type="protein sequence ID" value="JAB01426.1"/>
    <property type="molecule type" value="mRNA"/>
</dbReference>
<keyword evidence="1" id="KW-0472">Membrane</keyword>
<sequence length="106" mass="12620">YLKCFSYVFASYILSLCFLSFSSFLYLFIHFTLLLIVVLGFTRLYVTYTHIHTYPYLHVRTHSYHTVLLYAQQHAYYARGALLIIVSLLCFRCRHQLVPWLVRLAS</sequence>
<feature type="transmembrane region" description="Helical" evidence="1">
    <location>
        <begin position="12"/>
        <end position="41"/>
    </location>
</feature>
<organism evidence="2">
    <name type="scientific">Anopheles aquasalis</name>
    <name type="common">Malaria mosquito</name>
    <dbReference type="NCBI Taxonomy" id="42839"/>
    <lineage>
        <taxon>Eukaryota</taxon>
        <taxon>Metazoa</taxon>
        <taxon>Ecdysozoa</taxon>
        <taxon>Arthropoda</taxon>
        <taxon>Hexapoda</taxon>
        <taxon>Insecta</taxon>
        <taxon>Pterygota</taxon>
        <taxon>Neoptera</taxon>
        <taxon>Endopterygota</taxon>
        <taxon>Diptera</taxon>
        <taxon>Nematocera</taxon>
        <taxon>Culicoidea</taxon>
        <taxon>Culicidae</taxon>
        <taxon>Anophelinae</taxon>
        <taxon>Anopheles</taxon>
    </lineage>
</organism>